<evidence type="ECO:0000313" key="3">
    <source>
        <dbReference type="Proteomes" id="UP000275846"/>
    </source>
</evidence>
<evidence type="ECO:0000256" key="1">
    <source>
        <dbReference type="SAM" id="MobiDB-lite"/>
    </source>
</evidence>
<evidence type="ECO:0000313" key="4">
    <source>
        <dbReference type="WBParaSite" id="SSLN_0001200101-mRNA-1"/>
    </source>
</evidence>
<reference evidence="4" key="1">
    <citation type="submission" date="2016-06" db="UniProtKB">
        <authorList>
            <consortium name="WormBaseParasite"/>
        </authorList>
    </citation>
    <scope>IDENTIFICATION</scope>
</reference>
<feature type="compositionally biased region" description="Basic and acidic residues" evidence="1">
    <location>
        <begin position="1"/>
        <end position="10"/>
    </location>
</feature>
<dbReference type="WBParaSite" id="SSLN_0001200101-mRNA-1">
    <property type="protein sequence ID" value="SSLN_0001200101-mRNA-1"/>
    <property type="gene ID" value="SSLN_0001200101"/>
</dbReference>
<proteinExistence type="predicted"/>
<evidence type="ECO:0000313" key="2">
    <source>
        <dbReference type="EMBL" id="VDL97941.1"/>
    </source>
</evidence>
<sequence>MAGTDTDSRRPSYAPALTTQVLAPASRVPETNQPLPLLPLPSSTLMPIFPATHLRRRQAPPPPPPPLSSPPEIETRSPIVLVATARAHPASAWSVTCE</sequence>
<dbReference type="AlphaFoldDB" id="A0A183T508"/>
<feature type="region of interest" description="Disordered" evidence="1">
    <location>
        <begin position="1"/>
        <end position="75"/>
    </location>
</feature>
<gene>
    <name evidence="2" type="ORF">SSLN_LOCUS11556</name>
</gene>
<name>A0A183T508_SCHSO</name>
<reference evidence="2 3" key="2">
    <citation type="submission" date="2018-11" db="EMBL/GenBank/DDBJ databases">
        <authorList>
            <consortium name="Pathogen Informatics"/>
        </authorList>
    </citation>
    <scope>NUCLEOTIDE SEQUENCE [LARGE SCALE GENOMIC DNA]</scope>
    <source>
        <strain evidence="2 3">NST_G2</strain>
    </source>
</reference>
<protein>
    <submittedName>
        <fullName evidence="2 4">Uncharacterized protein</fullName>
    </submittedName>
</protein>
<dbReference type="EMBL" id="UYSU01036623">
    <property type="protein sequence ID" value="VDL97941.1"/>
    <property type="molecule type" value="Genomic_DNA"/>
</dbReference>
<dbReference type="Proteomes" id="UP000275846">
    <property type="component" value="Unassembled WGS sequence"/>
</dbReference>
<keyword evidence="3" id="KW-1185">Reference proteome</keyword>
<accession>A0A183T508</accession>
<organism evidence="4">
    <name type="scientific">Schistocephalus solidus</name>
    <name type="common">Tapeworm</name>
    <dbReference type="NCBI Taxonomy" id="70667"/>
    <lineage>
        <taxon>Eukaryota</taxon>
        <taxon>Metazoa</taxon>
        <taxon>Spiralia</taxon>
        <taxon>Lophotrochozoa</taxon>
        <taxon>Platyhelminthes</taxon>
        <taxon>Cestoda</taxon>
        <taxon>Eucestoda</taxon>
        <taxon>Diphyllobothriidea</taxon>
        <taxon>Diphyllobothriidae</taxon>
        <taxon>Schistocephalus</taxon>
    </lineage>
</organism>
<feature type="compositionally biased region" description="Pro residues" evidence="1">
    <location>
        <begin position="59"/>
        <end position="69"/>
    </location>
</feature>